<accession>A0A175VZB1</accession>
<proteinExistence type="predicted"/>
<protein>
    <submittedName>
        <fullName evidence="1">Uncharacterized protein</fullName>
    </submittedName>
</protein>
<evidence type="ECO:0000313" key="2">
    <source>
        <dbReference type="Proteomes" id="UP000078237"/>
    </source>
</evidence>
<reference evidence="1 2" key="1">
    <citation type="journal article" date="2016" name="Genome Announc.">
        <title>Genome Sequence of Madurella mycetomatis mm55, Isolated from a Human Mycetoma Case in Sudan.</title>
        <authorList>
            <person name="Smit S."/>
            <person name="Derks M.F."/>
            <person name="Bervoets S."/>
            <person name="Fahal A."/>
            <person name="van Leeuwen W."/>
            <person name="van Belkum A."/>
            <person name="van de Sande W.W."/>
        </authorList>
    </citation>
    <scope>NUCLEOTIDE SEQUENCE [LARGE SCALE GENOMIC DNA]</scope>
    <source>
        <strain evidence="2">mm55</strain>
    </source>
</reference>
<dbReference type="Proteomes" id="UP000078237">
    <property type="component" value="Unassembled WGS sequence"/>
</dbReference>
<dbReference type="AlphaFoldDB" id="A0A175VZB1"/>
<sequence length="215" mass="23715">MAEPISGPKEAVASGPQIFHHFPFLPSGVRSKIWTLALFSPSYWKTSQSLLGTPFLHKPSLITFHRSRSAEASLAHPDVYLAPYYGDDWQDGPLAEYFRREAADHCDCLVVRYRASRTRVFKPPRKWSRMGGEGGVGAGRGKLRGGDADLAKATDRRAWGAGKDSGSKLGCAYRGLEGAGHGQPVPTLRREDAFKAEELDERKRRLAGDMEMVKG</sequence>
<keyword evidence="2" id="KW-1185">Reference proteome</keyword>
<organism evidence="1 2">
    <name type="scientific">Madurella mycetomatis</name>
    <dbReference type="NCBI Taxonomy" id="100816"/>
    <lineage>
        <taxon>Eukaryota</taxon>
        <taxon>Fungi</taxon>
        <taxon>Dikarya</taxon>
        <taxon>Ascomycota</taxon>
        <taxon>Pezizomycotina</taxon>
        <taxon>Sordariomycetes</taxon>
        <taxon>Sordariomycetidae</taxon>
        <taxon>Sordariales</taxon>
        <taxon>Sordariales incertae sedis</taxon>
        <taxon>Madurella</taxon>
    </lineage>
</organism>
<comment type="caution">
    <text evidence="1">The sequence shown here is derived from an EMBL/GenBank/DDBJ whole genome shotgun (WGS) entry which is preliminary data.</text>
</comment>
<name>A0A175VZB1_9PEZI</name>
<dbReference type="EMBL" id="LCTW02000191">
    <property type="protein sequence ID" value="KXX76817.1"/>
    <property type="molecule type" value="Genomic_DNA"/>
</dbReference>
<evidence type="ECO:0000313" key="1">
    <source>
        <dbReference type="EMBL" id="KXX76817.1"/>
    </source>
</evidence>
<gene>
    <name evidence="1" type="ORF">MMYC01_207041</name>
</gene>
<dbReference type="VEuPathDB" id="FungiDB:MMYC01_207041"/>